<dbReference type="GO" id="GO:0050660">
    <property type="term" value="F:flavin adenine dinucleotide binding"/>
    <property type="evidence" value="ECO:0007669"/>
    <property type="project" value="InterPro"/>
</dbReference>
<gene>
    <name evidence="14" type="ORF">H8707_03000</name>
</gene>
<accession>A0A926ERJ2</accession>
<dbReference type="Proteomes" id="UP000601171">
    <property type="component" value="Unassembled WGS sequence"/>
</dbReference>
<dbReference type="InterPro" id="IPR039261">
    <property type="entry name" value="FNR_nucleotide-bd"/>
</dbReference>
<comment type="cofactor">
    <cofactor evidence="12">
        <name>[2Fe-2S] cluster</name>
        <dbReference type="ChEBI" id="CHEBI:190135"/>
    </cofactor>
    <text evidence="12">Binds 1 [2Fe-2S] cluster per subunit.</text>
</comment>
<evidence type="ECO:0000256" key="3">
    <source>
        <dbReference type="ARBA" id="ARBA00022630"/>
    </source>
</evidence>
<feature type="binding site" evidence="12">
    <location>
        <position position="207"/>
    </location>
    <ligand>
        <name>[2Fe-2S] cluster</name>
        <dbReference type="ChEBI" id="CHEBI:190135"/>
    </ligand>
</feature>
<evidence type="ECO:0000256" key="4">
    <source>
        <dbReference type="ARBA" id="ARBA00022714"/>
    </source>
</evidence>
<dbReference type="Gene3D" id="2.10.240.10">
    <property type="entry name" value="Dihydroorotate dehydrogenase, electron transfer subunit"/>
    <property type="match status" value="1"/>
</dbReference>
<keyword evidence="7" id="KW-0249">Electron transport</keyword>
<evidence type="ECO:0000256" key="12">
    <source>
        <dbReference type="PIRSR" id="PIRSR006816-2"/>
    </source>
</evidence>
<evidence type="ECO:0000256" key="11">
    <source>
        <dbReference type="PIRSR" id="PIRSR006816-1"/>
    </source>
</evidence>
<dbReference type="CDD" id="cd06218">
    <property type="entry name" value="DHOD_e_trans"/>
    <property type="match status" value="1"/>
</dbReference>
<feature type="binding site" evidence="12">
    <location>
        <position position="204"/>
    </location>
    <ligand>
        <name>[2Fe-2S] cluster</name>
        <dbReference type="ChEBI" id="CHEBI:190135"/>
    </ligand>
</feature>
<dbReference type="InterPro" id="IPR017938">
    <property type="entry name" value="Riboflavin_synthase-like_b-brl"/>
</dbReference>
<evidence type="ECO:0000313" key="14">
    <source>
        <dbReference type="EMBL" id="MBC8587210.1"/>
    </source>
</evidence>
<reference evidence="14" key="1">
    <citation type="submission" date="2020-08" db="EMBL/GenBank/DDBJ databases">
        <title>Genome public.</title>
        <authorList>
            <person name="Liu C."/>
            <person name="Sun Q."/>
        </authorList>
    </citation>
    <scope>NUCLEOTIDE SEQUENCE</scope>
    <source>
        <strain evidence="14">BX21</strain>
    </source>
</reference>
<dbReference type="RefSeq" id="WP_262428681.1">
    <property type="nucleotide sequence ID" value="NZ_JACRTG010000008.1"/>
</dbReference>
<dbReference type="InterPro" id="IPR019480">
    <property type="entry name" value="Dihydroorotate_DH_Fe-S-bd"/>
</dbReference>
<dbReference type="Pfam" id="PF10418">
    <property type="entry name" value="DHODB_Fe-S_bind"/>
    <property type="match status" value="1"/>
</dbReference>
<evidence type="ECO:0000256" key="1">
    <source>
        <dbReference type="ARBA" id="ARBA00006422"/>
    </source>
</evidence>
<dbReference type="PANTHER" id="PTHR43513:SF3">
    <property type="entry name" value="DIHYDROOROTATE DEHYDROGENASE B (NAD(+)), ELECTRON TRANSFER SUBUNIT-RELATED"/>
    <property type="match status" value="1"/>
</dbReference>
<comment type="similarity">
    <text evidence="1">Belongs to the PyrK family.</text>
</comment>
<dbReference type="InterPro" id="IPR012165">
    <property type="entry name" value="Cyt_c3_hydrogenase_gsu"/>
</dbReference>
<dbReference type="PIRSF" id="PIRSF006816">
    <property type="entry name" value="Cyc3_hyd_g"/>
    <property type="match status" value="1"/>
</dbReference>
<evidence type="ECO:0000256" key="5">
    <source>
        <dbReference type="ARBA" id="ARBA00022723"/>
    </source>
</evidence>
<name>A0A926ERJ2_9FIRM</name>
<keyword evidence="15" id="KW-1185">Reference proteome</keyword>
<comment type="cofactor">
    <cofactor evidence="11">
        <name>FAD</name>
        <dbReference type="ChEBI" id="CHEBI:57692"/>
    </cofactor>
    <text evidence="11">Binds 1 FAD per subunit.</text>
</comment>
<dbReference type="GO" id="GO:0051537">
    <property type="term" value="F:2 iron, 2 sulfur cluster binding"/>
    <property type="evidence" value="ECO:0007669"/>
    <property type="project" value="UniProtKB-KW"/>
</dbReference>
<dbReference type="PANTHER" id="PTHR43513">
    <property type="entry name" value="DIHYDROOROTATE DEHYDROGENASE B (NAD(+)), ELECTRON TRANSFER SUBUNIT"/>
    <property type="match status" value="1"/>
</dbReference>
<evidence type="ECO:0000259" key="13">
    <source>
        <dbReference type="PROSITE" id="PS51384"/>
    </source>
</evidence>
<dbReference type="InterPro" id="IPR050353">
    <property type="entry name" value="PyrK_electron_transfer"/>
</dbReference>
<dbReference type="PROSITE" id="PS51384">
    <property type="entry name" value="FAD_FR"/>
    <property type="match status" value="1"/>
</dbReference>
<dbReference type="InterPro" id="IPR037117">
    <property type="entry name" value="Dihydroorotate_DH_ele_sf"/>
</dbReference>
<keyword evidence="9 12" id="KW-0411">Iron-sulfur</keyword>
<evidence type="ECO:0000256" key="7">
    <source>
        <dbReference type="ARBA" id="ARBA00022982"/>
    </source>
</evidence>
<dbReference type="SUPFAM" id="SSF63380">
    <property type="entry name" value="Riboflavin synthase domain-like"/>
    <property type="match status" value="1"/>
</dbReference>
<organism evidence="14 15">
    <name type="scientific">Paratissierella segnis</name>
    <dbReference type="NCBI Taxonomy" id="2763679"/>
    <lineage>
        <taxon>Bacteria</taxon>
        <taxon>Bacillati</taxon>
        <taxon>Bacillota</taxon>
        <taxon>Tissierellia</taxon>
        <taxon>Tissierellales</taxon>
        <taxon>Tissierellaceae</taxon>
        <taxon>Paratissierella</taxon>
    </lineage>
</organism>
<dbReference type="AlphaFoldDB" id="A0A926ERJ2"/>
<dbReference type="InterPro" id="IPR017927">
    <property type="entry name" value="FAD-bd_FR_type"/>
</dbReference>
<feature type="binding site" evidence="11">
    <location>
        <begin position="44"/>
        <end position="47"/>
    </location>
    <ligand>
        <name>FAD</name>
        <dbReference type="ChEBI" id="CHEBI:57692"/>
    </ligand>
</feature>
<feature type="binding site" evidence="12">
    <location>
        <position position="219"/>
    </location>
    <ligand>
        <name>[2Fe-2S] cluster</name>
        <dbReference type="ChEBI" id="CHEBI:190135"/>
    </ligand>
</feature>
<dbReference type="GO" id="GO:0046872">
    <property type="term" value="F:metal ion binding"/>
    <property type="evidence" value="ECO:0007669"/>
    <property type="project" value="UniProtKB-KW"/>
</dbReference>
<keyword evidence="5 12" id="KW-0479">Metal-binding</keyword>
<feature type="binding site" evidence="12">
    <location>
        <position position="199"/>
    </location>
    <ligand>
        <name>[2Fe-2S] cluster</name>
        <dbReference type="ChEBI" id="CHEBI:190135"/>
    </ligand>
</feature>
<dbReference type="EMBL" id="JACRTG010000008">
    <property type="protein sequence ID" value="MBC8587210.1"/>
    <property type="molecule type" value="Genomic_DNA"/>
</dbReference>
<evidence type="ECO:0000313" key="15">
    <source>
        <dbReference type="Proteomes" id="UP000601171"/>
    </source>
</evidence>
<feature type="binding site" evidence="11">
    <location>
        <begin position="66"/>
        <end position="67"/>
    </location>
    <ligand>
        <name>FAD</name>
        <dbReference type="ChEBI" id="CHEBI:57692"/>
    </ligand>
</feature>
<keyword evidence="8 12" id="KW-0408">Iron</keyword>
<comment type="cofactor">
    <cofactor evidence="10">
        <name>[2Fe-2S] cluster</name>
        <dbReference type="ChEBI" id="CHEBI:190135"/>
    </cofactor>
</comment>
<protein>
    <submittedName>
        <fullName evidence="14">Dihydroorotate dehydrogenase electron transfer subunit</fullName>
    </submittedName>
</protein>
<dbReference type="GO" id="GO:0016491">
    <property type="term" value="F:oxidoreductase activity"/>
    <property type="evidence" value="ECO:0007669"/>
    <property type="project" value="InterPro"/>
</dbReference>
<keyword evidence="3 11" id="KW-0285">Flavoprotein</keyword>
<keyword evidence="6 11" id="KW-0274">FAD</keyword>
<evidence type="ECO:0000256" key="9">
    <source>
        <dbReference type="ARBA" id="ARBA00023014"/>
    </source>
</evidence>
<dbReference type="Gene3D" id="3.40.50.80">
    <property type="entry name" value="Nucleotide-binding domain of ferredoxin-NADP reductase (FNR) module"/>
    <property type="match status" value="1"/>
</dbReference>
<feature type="domain" description="FAD-binding FR-type" evidence="13">
    <location>
        <begin position="1"/>
        <end position="91"/>
    </location>
</feature>
<evidence type="ECO:0000256" key="10">
    <source>
        <dbReference type="ARBA" id="ARBA00034078"/>
    </source>
</evidence>
<evidence type="ECO:0000256" key="6">
    <source>
        <dbReference type="ARBA" id="ARBA00022827"/>
    </source>
</evidence>
<sequence>MGNIIYNKRLTDEYYLIKIEHKNNGKMGQFCMLRAWDDDPLLSRPLSIYDRDDSSLTFLYKIVGKGTKIMSKLRAGDDIICHGPYGSSFPKVKGKIALVAGGVGIAPMYLAAKELSKDEDNIIDIYFSLRGVEILREELSSVSDNLILKTNERVVSLVDADKYDYIFTCGPKSLMKDIYTNAKDKKATVYASLENRMGCGIGICYVCTCKTKNGNKLTCKDGPVFLGSEVFIDD</sequence>
<keyword evidence="2" id="KW-0813">Transport</keyword>
<evidence type="ECO:0000256" key="2">
    <source>
        <dbReference type="ARBA" id="ARBA00022448"/>
    </source>
</evidence>
<proteinExistence type="inferred from homology"/>
<keyword evidence="4 12" id="KW-0001">2Fe-2S</keyword>
<comment type="caution">
    <text evidence="14">The sequence shown here is derived from an EMBL/GenBank/DDBJ whole genome shotgun (WGS) entry which is preliminary data.</text>
</comment>
<dbReference type="Gene3D" id="2.40.30.10">
    <property type="entry name" value="Translation factors"/>
    <property type="match status" value="1"/>
</dbReference>
<dbReference type="SUPFAM" id="SSF52343">
    <property type="entry name" value="Ferredoxin reductase-like, C-terminal NADP-linked domain"/>
    <property type="match status" value="1"/>
</dbReference>
<dbReference type="NCBIfam" id="NF000798">
    <property type="entry name" value="PRK00054.1-3"/>
    <property type="match status" value="1"/>
</dbReference>
<dbReference type="GO" id="GO:0006221">
    <property type="term" value="P:pyrimidine nucleotide biosynthetic process"/>
    <property type="evidence" value="ECO:0007669"/>
    <property type="project" value="InterPro"/>
</dbReference>
<evidence type="ECO:0000256" key="8">
    <source>
        <dbReference type="ARBA" id="ARBA00023004"/>
    </source>
</evidence>